<dbReference type="EMBL" id="LGTC01000001">
    <property type="protein sequence ID" value="KNY27636.1"/>
    <property type="molecule type" value="Genomic_DNA"/>
</dbReference>
<dbReference type="RefSeq" id="WP_242853204.1">
    <property type="nucleotide sequence ID" value="NZ_JQKC01000051.1"/>
</dbReference>
<evidence type="ECO:0000313" key="3">
    <source>
        <dbReference type="Proteomes" id="UP000036923"/>
    </source>
</evidence>
<dbReference type="InterPro" id="IPR024438">
    <property type="entry name" value="Staygreen"/>
</dbReference>
<sequence>MLSEWRTNNGFPFLYAYVYVDGQFGPAVSAMRNTVFRRELLLALEAIRYGDGRFFTAYPVVKLF</sequence>
<dbReference type="AlphaFoldDB" id="A0A0L6JP70"/>
<dbReference type="Proteomes" id="UP000036923">
    <property type="component" value="Unassembled WGS sequence"/>
</dbReference>
<keyword evidence="3" id="KW-1185">Reference proteome</keyword>
<comment type="caution">
    <text evidence="2">The sequence shown here is derived from an EMBL/GenBank/DDBJ whole genome shotgun (WGS) entry which is preliminary data.</text>
</comment>
<feature type="domain" description="Staygreen protein" evidence="1">
    <location>
        <begin position="2"/>
        <end position="60"/>
    </location>
</feature>
<evidence type="ECO:0000259" key="1">
    <source>
        <dbReference type="Pfam" id="PF12638"/>
    </source>
</evidence>
<gene>
    <name evidence="2" type="ORF">Bccel_2907</name>
</gene>
<protein>
    <submittedName>
        <fullName evidence="2">Staygreen protein</fullName>
    </submittedName>
</protein>
<reference evidence="3" key="1">
    <citation type="submission" date="2015-07" db="EMBL/GenBank/DDBJ databases">
        <title>Near-Complete Genome Sequence of the Cellulolytic Bacterium Bacteroides (Pseudobacteroides) cellulosolvens ATCC 35603.</title>
        <authorList>
            <person name="Dassa B."/>
            <person name="Utturkar S.M."/>
            <person name="Klingeman D.M."/>
            <person name="Hurt R.A."/>
            <person name="Keller M."/>
            <person name="Xu J."/>
            <person name="Reddy Y.H.K."/>
            <person name="Borovok I."/>
            <person name="Grinberg I.R."/>
            <person name="Lamed R."/>
            <person name="Zhivin O."/>
            <person name="Bayer E.A."/>
            <person name="Brown S.D."/>
        </authorList>
    </citation>
    <scope>NUCLEOTIDE SEQUENCE [LARGE SCALE GENOMIC DNA]</scope>
    <source>
        <strain evidence="3">DSM 2933</strain>
    </source>
</reference>
<dbReference type="PATRIC" id="fig|398512.5.peg.3047"/>
<dbReference type="Pfam" id="PF12638">
    <property type="entry name" value="Staygreen"/>
    <property type="match status" value="1"/>
</dbReference>
<accession>A0A0L6JP70</accession>
<proteinExistence type="predicted"/>
<organism evidence="2 3">
    <name type="scientific">Pseudobacteroides cellulosolvens ATCC 35603 = DSM 2933</name>
    <dbReference type="NCBI Taxonomy" id="398512"/>
    <lineage>
        <taxon>Bacteria</taxon>
        <taxon>Bacillati</taxon>
        <taxon>Bacillota</taxon>
        <taxon>Clostridia</taxon>
        <taxon>Eubacteriales</taxon>
        <taxon>Oscillospiraceae</taxon>
        <taxon>Pseudobacteroides</taxon>
    </lineage>
</organism>
<name>A0A0L6JP70_9FIRM</name>
<evidence type="ECO:0000313" key="2">
    <source>
        <dbReference type="EMBL" id="KNY27636.1"/>
    </source>
</evidence>